<dbReference type="EMBL" id="BPLQ01010209">
    <property type="protein sequence ID" value="GIY49229.1"/>
    <property type="molecule type" value="Genomic_DNA"/>
</dbReference>
<name>A0AAV4TTP0_9ARAC</name>
<gene>
    <name evidence="1" type="ORF">CDAR_523911</name>
</gene>
<evidence type="ECO:0000313" key="1">
    <source>
        <dbReference type="EMBL" id="GIY49229.1"/>
    </source>
</evidence>
<organism evidence="1 2">
    <name type="scientific">Caerostris darwini</name>
    <dbReference type="NCBI Taxonomy" id="1538125"/>
    <lineage>
        <taxon>Eukaryota</taxon>
        <taxon>Metazoa</taxon>
        <taxon>Ecdysozoa</taxon>
        <taxon>Arthropoda</taxon>
        <taxon>Chelicerata</taxon>
        <taxon>Arachnida</taxon>
        <taxon>Araneae</taxon>
        <taxon>Araneomorphae</taxon>
        <taxon>Entelegynae</taxon>
        <taxon>Araneoidea</taxon>
        <taxon>Araneidae</taxon>
        <taxon>Caerostris</taxon>
    </lineage>
</organism>
<dbReference type="AlphaFoldDB" id="A0AAV4TTP0"/>
<proteinExistence type="predicted"/>
<dbReference type="Proteomes" id="UP001054837">
    <property type="component" value="Unassembled WGS sequence"/>
</dbReference>
<comment type="caution">
    <text evidence="1">The sequence shown here is derived from an EMBL/GenBank/DDBJ whole genome shotgun (WGS) entry which is preliminary data.</text>
</comment>
<protein>
    <submittedName>
        <fullName evidence="1">Uncharacterized protein</fullName>
    </submittedName>
</protein>
<accession>A0AAV4TTP0</accession>
<sequence>MSELSSNIVTLEVEEEKPLSVNRSFDNLGNGVPVTTFQGEHNRINSFYSIVTEGDFVLLRVERPDLQAWQWTPCAGRLASGTTESRR</sequence>
<reference evidence="1 2" key="1">
    <citation type="submission" date="2021-06" db="EMBL/GenBank/DDBJ databases">
        <title>Caerostris darwini draft genome.</title>
        <authorList>
            <person name="Kono N."/>
            <person name="Arakawa K."/>
        </authorList>
    </citation>
    <scope>NUCLEOTIDE SEQUENCE [LARGE SCALE GENOMIC DNA]</scope>
</reference>
<evidence type="ECO:0000313" key="2">
    <source>
        <dbReference type="Proteomes" id="UP001054837"/>
    </source>
</evidence>
<keyword evidence="2" id="KW-1185">Reference proteome</keyword>